<reference evidence="1 2" key="1">
    <citation type="journal article" date="2014" name="Int. J. Syst. Evol. Microbiol.">
        <title>Ramlibacter solisilvae sp. nov., isolated from forest soil, and emended description of the genus Ramlibacter.</title>
        <authorList>
            <person name="Lee H.J."/>
            <person name="Lee S.H."/>
            <person name="Lee S.S."/>
            <person name="Lee J.S."/>
            <person name="Kim Y."/>
            <person name="Kim S.C."/>
            <person name="Jeon C.O."/>
        </authorList>
    </citation>
    <scope>NUCLEOTIDE SEQUENCE [LARGE SCALE GENOMIC DNA]</scope>
    <source>
        <strain evidence="1 2">5-10</strain>
    </source>
</reference>
<evidence type="ECO:0008006" key="3">
    <source>
        <dbReference type="Google" id="ProtNLM"/>
    </source>
</evidence>
<evidence type="ECO:0000313" key="2">
    <source>
        <dbReference type="Proteomes" id="UP000070433"/>
    </source>
</evidence>
<protein>
    <recommendedName>
        <fullName evidence="3">DUF1302 domain-containing protein</fullName>
    </recommendedName>
</protein>
<evidence type="ECO:0000313" key="1">
    <source>
        <dbReference type="EMBL" id="AMO25326.1"/>
    </source>
</evidence>
<accession>A0A127JZB9</accession>
<dbReference type="InterPro" id="IPR010727">
    <property type="entry name" value="DUF1302"/>
</dbReference>
<dbReference type="OrthoDB" id="8932625at2"/>
<gene>
    <name evidence="1" type="ORF">UC35_08130</name>
</gene>
<dbReference type="PATRIC" id="fig|94132.3.peg.1657"/>
<dbReference type="Proteomes" id="UP000070433">
    <property type="component" value="Chromosome"/>
</dbReference>
<dbReference type="Pfam" id="PF06980">
    <property type="entry name" value="DUF1302"/>
    <property type="match status" value="1"/>
</dbReference>
<name>A0A127JZB9_9BURK</name>
<dbReference type="AlphaFoldDB" id="A0A127JZB9"/>
<proteinExistence type="predicted"/>
<organism evidence="1 2">
    <name type="scientific">Ramlibacter tataouinensis</name>
    <dbReference type="NCBI Taxonomy" id="94132"/>
    <lineage>
        <taxon>Bacteria</taxon>
        <taxon>Pseudomonadati</taxon>
        <taxon>Pseudomonadota</taxon>
        <taxon>Betaproteobacteria</taxon>
        <taxon>Burkholderiales</taxon>
        <taxon>Comamonadaceae</taxon>
        <taxon>Ramlibacter</taxon>
    </lineage>
</organism>
<sequence length="521" mass="57352">MDLNPDGEWQVRWDNTVRYSAGYRLKAPASELISPVSVKANADDGDRSFNRGLVSSRADLLSEFDIQKDGFGLRLSGAAWYDQVYNRTNDHDSPISANRVPFNEFSPGAREVAGRKAEMLDWFVFGRNEIGGKTLSYRLGQHSLIWGTSLFFGMNGLAKGMAPIDVYKLNIPGTQAKETTIPVPQLSSTLQLTEDTSVEGYVQFKYRPTRLHPAGSFLSSTDMLGDGAQRMFIGNPTANRCGSTTVPIAQRFNNCFLDFAGMDEGENRHNFGFALNTRSELLNLDLGLYAISYRDTGQIIQTNTAGGSYKLIVPTEPVRSIGVSVAKLVGDANVGMEVSLRDRQPLAVKEGVVTAADPAYVTGRTAHLNLSWTLLGGKAGFWDGSSLVGEFAANHVMDIQDVRTKVAGRYPVGTEKVNRDRRESSSGMRVIFTPTWYQVAPGLDLNAPINLGWSFRGFSMIDNSFPFGGSPDRSGELILGLGLVYLNKWVANISYINYLGKPDRQPVLDRDYVRLSLQTTF</sequence>
<keyword evidence="2" id="KW-1185">Reference proteome</keyword>
<dbReference type="EMBL" id="CP010951">
    <property type="protein sequence ID" value="AMO25326.1"/>
    <property type="molecule type" value="Genomic_DNA"/>
</dbReference>